<dbReference type="GO" id="GO:0006631">
    <property type="term" value="P:fatty acid metabolic process"/>
    <property type="evidence" value="ECO:0007669"/>
    <property type="project" value="UniProtKB-KW"/>
</dbReference>
<keyword evidence="5" id="KW-0436">Ligase</keyword>
<dbReference type="PROSITE" id="PS50075">
    <property type="entry name" value="CARRIER"/>
    <property type="match status" value="5"/>
</dbReference>
<keyword evidence="6" id="KW-0276">Fatty acid metabolism</keyword>
<keyword evidence="4" id="KW-0597">Phosphoprotein</keyword>
<dbReference type="FunFam" id="1.10.1200.10:FF:000016">
    <property type="entry name" value="Non-ribosomal peptide synthase"/>
    <property type="match status" value="2"/>
</dbReference>
<dbReference type="GO" id="GO:0071766">
    <property type="term" value="P:Actinobacterium-type cell wall biogenesis"/>
    <property type="evidence" value="ECO:0007669"/>
    <property type="project" value="UniProtKB-ARBA"/>
</dbReference>
<evidence type="ECO:0000313" key="12">
    <source>
        <dbReference type="Proteomes" id="UP000256345"/>
    </source>
</evidence>
<dbReference type="FunFam" id="3.40.50.980:FF:000002">
    <property type="entry name" value="Enterobactin synthetase component F"/>
    <property type="match status" value="2"/>
</dbReference>
<name>A0AAC8TEW0_9BACT</name>
<feature type="domain" description="Carrier" evidence="8">
    <location>
        <begin position="583"/>
        <end position="660"/>
    </location>
</feature>
<dbReference type="CDD" id="cd05931">
    <property type="entry name" value="FAAL"/>
    <property type="match status" value="1"/>
</dbReference>
<dbReference type="Gene3D" id="1.10.1200.10">
    <property type="entry name" value="ACP-like"/>
    <property type="match status" value="4"/>
</dbReference>
<dbReference type="InterPro" id="IPR023213">
    <property type="entry name" value="CAT-like_dom_sf"/>
</dbReference>
<dbReference type="NCBIfam" id="TIGR01733">
    <property type="entry name" value="AA-adenyl-dom"/>
    <property type="match status" value="4"/>
</dbReference>
<dbReference type="GO" id="GO:0044550">
    <property type="term" value="P:secondary metabolite biosynthetic process"/>
    <property type="evidence" value="ECO:0007669"/>
    <property type="project" value="UniProtKB-ARBA"/>
</dbReference>
<gene>
    <name evidence="9" type="ORF">AA314_04986</name>
    <name evidence="10" type="ORF">ATI61_115172</name>
</gene>
<feature type="domain" description="Carrier" evidence="8">
    <location>
        <begin position="1636"/>
        <end position="1711"/>
    </location>
</feature>
<dbReference type="FunFam" id="3.30.559.10:FF:000012">
    <property type="entry name" value="Non-ribosomal peptide synthetase"/>
    <property type="match status" value="4"/>
</dbReference>
<evidence type="ECO:0000256" key="6">
    <source>
        <dbReference type="ARBA" id="ARBA00022832"/>
    </source>
</evidence>
<dbReference type="GO" id="GO:0008610">
    <property type="term" value="P:lipid biosynthetic process"/>
    <property type="evidence" value="ECO:0007669"/>
    <property type="project" value="InterPro"/>
</dbReference>
<dbReference type="GO" id="GO:0016874">
    <property type="term" value="F:ligase activity"/>
    <property type="evidence" value="ECO:0007669"/>
    <property type="project" value="UniProtKB-KW"/>
</dbReference>
<dbReference type="FunFam" id="3.40.50.12780:FF:000013">
    <property type="entry name" value="Long-chain-fatty-acid--AMP ligase FadD32"/>
    <property type="match status" value="1"/>
</dbReference>
<evidence type="ECO:0000313" key="10">
    <source>
        <dbReference type="EMBL" id="REG24130.1"/>
    </source>
</evidence>
<dbReference type="InterPro" id="IPR010071">
    <property type="entry name" value="AA_adenyl_dom"/>
</dbReference>
<dbReference type="InterPro" id="IPR020845">
    <property type="entry name" value="AMP-binding_CS"/>
</dbReference>
<keyword evidence="7" id="KW-0443">Lipid metabolism</keyword>
<organism evidence="9 11">
    <name type="scientific">Archangium gephyra</name>
    <dbReference type="NCBI Taxonomy" id="48"/>
    <lineage>
        <taxon>Bacteria</taxon>
        <taxon>Pseudomonadati</taxon>
        <taxon>Myxococcota</taxon>
        <taxon>Myxococcia</taxon>
        <taxon>Myxococcales</taxon>
        <taxon>Cystobacterineae</taxon>
        <taxon>Archangiaceae</taxon>
        <taxon>Archangium</taxon>
    </lineage>
</organism>
<dbReference type="InterPro" id="IPR036736">
    <property type="entry name" value="ACP-like_sf"/>
</dbReference>
<evidence type="ECO:0000313" key="11">
    <source>
        <dbReference type="Proteomes" id="UP000035579"/>
    </source>
</evidence>
<dbReference type="InterPro" id="IPR045851">
    <property type="entry name" value="AMP-bd_C_sf"/>
</dbReference>
<dbReference type="InterPro" id="IPR042099">
    <property type="entry name" value="ANL_N_sf"/>
</dbReference>
<evidence type="ECO:0000313" key="9">
    <source>
        <dbReference type="EMBL" id="AKJ03360.1"/>
    </source>
</evidence>
<evidence type="ECO:0000256" key="1">
    <source>
        <dbReference type="ARBA" id="ARBA00001957"/>
    </source>
</evidence>
<dbReference type="Gene3D" id="3.30.559.30">
    <property type="entry name" value="Nonribosomal peptide synthetase, condensation domain"/>
    <property type="match status" value="4"/>
</dbReference>
<dbReference type="PANTHER" id="PTHR45527">
    <property type="entry name" value="NONRIBOSOMAL PEPTIDE SYNTHETASE"/>
    <property type="match status" value="1"/>
</dbReference>
<evidence type="ECO:0000256" key="5">
    <source>
        <dbReference type="ARBA" id="ARBA00022598"/>
    </source>
</evidence>
<proteinExistence type="inferred from homology"/>
<dbReference type="PROSITE" id="PS00455">
    <property type="entry name" value="AMP_BINDING"/>
    <property type="match status" value="5"/>
</dbReference>
<dbReference type="CDD" id="cd19531">
    <property type="entry name" value="LCL_NRPS-like"/>
    <property type="match status" value="4"/>
</dbReference>
<dbReference type="Gene3D" id="3.40.50.1820">
    <property type="entry name" value="alpha/beta hydrolase"/>
    <property type="match status" value="1"/>
</dbReference>
<dbReference type="FunFam" id="3.30.300.30:FF:000015">
    <property type="entry name" value="Nonribosomal peptide synthase SidD"/>
    <property type="match status" value="1"/>
</dbReference>
<dbReference type="SMART" id="SM01294">
    <property type="entry name" value="PKS_PP_betabranch"/>
    <property type="match status" value="1"/>
</dbReference>
<dbReference type="Gene3D" id="2.30.38.10">
    <property type="entry name" value="Luciferase, Domain 3"/>
    <property type="match status" value="4"/>
</dbReference>
<dbReference type="CDD" id="cd17643">
    <property type="entry name" value="A_NRPS_Cytc1-like"/>
    <property type="match status" value="1"/>
</dbReference>
<comment type="cofactor">
    <cofactor evidence="1">
        <name>pantetheine 4'-phosphate</name>
        <dbReference type="ChEBI" id="CHEBI:47942"/>
    </cofactor>
</comment>
<comment type="similarity">
    <text evidence="2">Belongs to the ATP-dependent AMP-binding enzyme family.</text>
</comment>
<dbReference type="GO" id="GO:0031177">
    <property type="term" value="F:phosphopantetheine binding"/>
    <property type="evidence" value="ECO:0007669"/>
    <property type="project" value="InterPro"/>
</dbReference>
<dbReference type="FunFam" id="3.40.50.12780:FF:000012">
    <property type="entry name" value="Non-ribosomal peptide synthetase"/>
    <property type="match status" value="4"/>
</dbReference>
<dbReference type="FunFam" id="2.30.38.10:FF:000001">
    <property type="entry name" value="Non-ribosomal peptide synthetase PvdI"/>
    <property type="match status" value="4"/>
</dbReference>
<evidence type="ECO:0000259" key="8">
    <source>
        <dbReference type="PROSITE" id="PS50075"/>
    </source>
</evidence>
<dbReference type="SMART" id="SM00823">
    <property type="entry name" value="PKS_PP"/>
    <property type="match status" value="5"/>
</dbReference>
<dbReference type="FunFam" id="3.30.300.30:FF:000010">
    <property type="entry name" value="Enterobactin synthetase component F"/>
    <property type="match status" value="3"/>
</dbReference>
<dbReference type="NCBIfam" id="NF003417">
    <property type="entry name" value="PRK04813.1"/>
    <property type="match status" value="6"/>
</dbReference>
<feature type="domain" description="Carrier" evidence="8">
    <location>
        <begin position="2691"/>
        <end position="2766"/>
    </location>
</feature>
<dbReference type="NCBIfam" id="NF004282">
    <property type="entry name" value="PRK05691.1"/>
    <property type="match status" value="4"/>
</dbReference>
<dbReference type="SUPFAM" id="SSF47336">
    <property type="entry name" value="ACP-like"/>
    <property type="match status" value="5"/>
</dbReference>
<evidence type="ECO:0000256" key="7">
    <source>
        <dbReference type="ARBA" id="ARBA00023098"/>
    </source>
</evidence>
<dbReference type="FunFam" id="1.10.1200.10:FF:000005">
    <property type="entry name" value="Nonribosomal peptide synthetase 1"/>
    <property type="match status" value="2"/>
</dbReference>
<dbReference type="Gene3D" id="3.30.559.10">
    <property type="entry name" value="Chloramphenicol acetyltransferase-like domain"/>
    <property type="match status" value="4"/>
</dbReference>
<dbReference type="Gene3D" id="3.30.300.30">
    <property type="match status" value="5"/>
</dbReference>
<dbReference type="RefSeq" id="WP_053066661.1">
    <property type="nucleotide sequence ID" value="NZ_CP011509.1"/>
</dbReference>
<reference evidence="9 11" key="1">
    <citation type="submission" date="2015-05" db="EMBL/GenBank/DDBJ databases">
        <title>Genome assembly of Archangium gephyra DSM 2261.</title>
        <authorList>
            <person name="Sharma G."/>
            <person name="Subramanian S."/>
        </authorList>
    </citation>
    <scope>NUCLEOTIDE SEQUENCE [LARGE SCALE GENOMIC DNA]</scope>
    <source>
        <strain evidence="9 11">DSM 2261</strain>
    </source>
</reference>
<dbReference type="InterPro" id="IPR029058">
    <property type="entry name" value="AB_hydrolase_fold"/>
</dbReference>
<keyword evidence="3" id="KW-0596">Phosphopantetheine</keyword>
<dbReference type="InterPro" id="IPR006162">
    <property type="entry name" value="Ppantetheine_attach_site"/>
</dbReference>
<reference evidence="10 12" key="2">
    <citation type="submission" date="2018-08" db="EMBL/GenBank/DDBJ databases">
        <title>Genomic Encyclopedia of Archaeal and Bacterial Type Strains, Phase II (KMG-II): from individual species to whole genera.</title>
        <authorList>
            <person name="Goeker M."/>
        </authorList>
    </citation>
    <scope>NUCLEOTIDE SEQUENCE [LARGE SCALE GENOMIC DNA]</scope>
    <source>
        <strain evidence="10 12">DSM 2261</strain>
    </source>
</reference>
<feature type="domain" description="Carrier" evidence="8">
    <location>
        <begin position="3745"/>
        <end position="3820"/>
    </location>
</feature>
<dbReference type="InterPro" id="IPR040097">
    <property type="entry name" value="FAAL/FAAC"/>
</dbReference>
<dbReference type="GO" id="GO:0043041">
    <property type="term" value="P:amino acid activation for nonribosomal peptide biosynthetic process"/>
    <property type="evidence" value="ECO:0007669"/>
    <property type="project" value="TreeGrafter"/>
</dbReference>
<dbReference type="PANTHER" id="PTHR45527:SF1">
    <property type="entry name" value="FATTY ACID SYNTHASE"/>
    <property type="match status" value="1"/>
</dbReference>
<accession>A0AAC8TEW0</accession>
<dbReference type="PROSITE" id="PS00012">
    <property type="entry name" value="PHOSPHOPANTETHEINE"/>
    <property type="match status" value="3"/>
</dbReference>
<dbReference type="EMBL" id="CP011509">
    <property type="protein sequence ID" value="AKJ03360.1"/>
    <property type="molecule type" value="Genomic_DNA"/>
</dbReference>
<dbReference type="Gene3D" id="3.40.50.12780">
    <property type="entry name" value="N-terminal domain of ligase-like"/>
    <property type="match status" value="1"/>
</dbReference>
<sequence length="4900" mass="536173">MTSFATLVDILRTRATQTPGRTAYTFLMDGESEAVSLTYAELDRRARAIAANLQEAGAAGQPALLLFPPGLEYVAAFWGCLYAGAMAVPAYPPDPMRLGRTLPRLQAIIADSRTRVALTTRAILDFSEMVFAEAPELRALNWVATDEVSASGEDAWRAPGLDRSTLAFLQYTSGSTSTPKGVMLTHGNLLENERMIQSAFEHDERSVVVGWLPLYHDMGLIGNMLQPLYVGVPCVLMSPMDFLQKPLRWLQAISTYRATTSGGPNFAYDLCVRKISPAERETLDLRSWTLAFSGAEPVRRDTLDRFVEAFGPCGFRREAFYPCYGLAEATLIVSGGRKAEPPLVRGFDTRAMARDSAVPSSAPDAQPLVGCGQALPSERITIVDPATLAPCAPGKVGEIWVAGPHVAQGYWNRPQETEAAFRATLPGGDGPYLRTGDLGFLDGGELFVTGRLKDLIIIRGANHYPQDIELTLERAHAAVRPGCSAAFAVEANGEEQLVLVAEVDTRREPDTDALSAALRDAVARGHDLTAHAVVLLPPGSIPKTSSGKIQRRECRAGFLAGTLPALATSTLQRAGAAPAETKADATDFAAYLREVLASALRMPAAQVRTDLAPAALGLDSLAAVDVQHRLDEDHGVTLPAAALLQAPSVDALARELQAAKAARAEEPALSRGETTSERALSFAQERMFFADQLEPGGTLYNVPASLRLKGRLDATALGRALGEVLRRHEPLRTTVRVVEGHPVGHLQPAGNFDLPLESLEHLAPREREAEVERHVREDARRAFDLEHGPLLRARLLRLSAEDHALVLTLHHIACDGWSMGVLLRELSALYTAFAAGAASPLPEPRLQYTDVTEWQRRRLEGGLLERQLAFWREQLRGAPTVLELPTDRPRTAASTRRGGRRTFKIPAFVTDALHGLGRRAAVTPYVTLLAAFDVLLSRYTRQSDVVVGAPVANRARAQSDKLIGLFVNTVACRVELSGDPTFRELLGRARDAVLGAMANQDAPFERVVEAVGAPRLAGRMPLVQVMLSFENVRLPELKLGDVQARRLEADTGAAQFDLAVDLEPAGEGISGAVEYSADLFDAGTIDRMMVQFVTLLEAAVRDPDAPISQLPLLREGDKRRLLDTWAGPRTPLQPDLTLTRRFEEQVDRTPDAPALVFQDKRLSYRELDERANRLAHELRAQGVGPDVLVALLLEPSLETVVGILGVMKAGGAYVPLDPSHPATRLASMLADSGAAVVLTQQALAAAAASHPRVLRMDLEADQARLAERPASRLAPGTVGENLAYVMYTSGSTGAPKGVMVPLRGVANLVEVMARAYGGPGKRILQGAALTFDTSVEEIFVALLSGATLFLAPRETLLPGPDLVRLLREQRITALNETASVLALLPSEGLPDLEAVITGGELCTADIVARWQPGRKFINVYGQTETTIEVTTAECVPGGEPPLGRPMQNTRLYLLDDALEPVPEGVPGEAYVAGEGMGRGYFGRPDLTADRFLPDPFSYEPGARMYRSGDLLRYTRDGRLEFLGRVDEQVKIRGIRTEPAEIAAALRRCAGVTEAAVVLREDGARGPMLAAYVVPAAGATLDAAELRRQLEQVLPDHMVPGAYAFLASLPLTTNGKLDRRALPEPTLTVEPERAYVAPRTPVEEILAGLWRELLGVERAGVEDDFFELGGHSLLATRLVARMRAALGVELPLRALFEDPTIAGLARRASEALGSAVPPVERAPRDGDRRELSFGQERLWFVDRLEPGSTAYNLAGAVHLRGSLDREALVRGVREVVRRHEALRTYFREEQGRPVAVVAPEVTLEIPSLDLRGLPPGEREAEVSRLAREEAARPFDLGAAPMLRCRLLELSEREHVLLIAMHHIATDGWSTELFVRELAALYGAFLEGNPSPLPELALQYGDFAAWQRRWLSGGELERQLSFWKRELSGAPDVLPLPSDRPRPPVRTSRGSTATFRVPAPVTRGLKELARREGATLFMTLLAGYQALLARYSGQDDVVVGTPIAGRRGVEVEGLIGFFINQLALRADLSGNPTFREALGRVKQRALSAFAHQDVPFEQVVDALAPARDSSFSPVVQVGFAYLNYPEESFSLPGLSLSIEELERGAKLDLTLELREEGEGLYGVLTYSTDLFERETVEGLARHLTALLAGVAAAPDTRLSALPLLPDEERRQVMVDWNATARERAPEGTVASLFEAQAARTPDAPAVTCEGRTLSYRELDARASELSRALRELGVGPDARVGLCAGRSAEAVVGLLGVLKAGAAYVPLDPALPRERLAYMLEDSGASVLVTESRHADALPPARHVLWLDRPLPAPGPTEPRATPPSEQGLAYVIYTSGSTGRPKGVAVEHRQIVHYVRGIVERLSLPEGASYGLISTLAADLGHTSLYPSLCTGGCLHLLSEERARDPRALAAYLREHPVDVLKIVPSHLEALLGAEDARDVLPRARLVLGGEPFPWELVERVRALAPGLAVFNHYGPTETTVGVTTYPVDGARPGSATVPIGRPNPDTRLYVLDRWMNPVPPLVPGELYIGGRGVARGYGARPDATAERFVPDPFSAEPGARLYRTGDLVRQLRHGAVEFLGRIDQQVKIRGFRVELGEIEAALRAQPGVGAAVVVAREDRPGDKRLVAYVTPEGAPRAAAELASALRRQLPDYMVPGAFVWLDALPLSPNGKVDRRRLPAPAATPEDSAPEVFRTPAEQALAAIWSEVLECGPVRRTDNFFERGGHSLLAIRVLTRVQQVFGVQLPVRVLFQEQTLERQAQAVDAAMRTRAGTALPPLEARPAQGPTPLSFAQERLWFLDRLEPDSTSYNMPAVVRLDGPLDVAALERALSEVLRRHEVLRAFFVEQQGRPAQGVRPHAPLELPVVELPRAEAERAAGEELRRPFKLDEGPLLRARLFRVGAEEHLLAVAMHHIVSDGWSLGVIVRELAALYEAFTRGAPSPLPELPLQYSDFARWQRDWLQGEALDTELRYWKERLAGAPASIDLPTDRPRPAVLRYNGAFRPVRVPAALTTALESLGRREGATLFMTALAAFNVLLSRYSGQRDVCVGTPVAGRDHVGTEGLVGFFVNTLVLRTDLSGTPGFRQLVSRVRESALGAYSHRTLPFGKLVEALNPARDTSRSPLFQVMFTLDTSPVRDVRLGQVRMRPSPVVDTGAAQFDLSLDLDTVDGELIGRLEYNTDLFDGSTIDRMVGHLLSLLEEVTRAPDAPMDRLAMVRGAERRTLLRDWNNTAAPQAAGEWIHERIATQAALTPDAVALQFEGTHLTYRELDERSNRLAHHLRSLGVREEDRVGLFLERSLELLVGILGTLKAGAAYVPLDPSYPKDRLDYMRERAGLRALLTQEKLAPRLDAPGVPVMRLDADEALLSAWPTHAPEVTLHGDNLAYVIFTSGSTGQPKGAMNNHRAIKNRLEWAQARHKLTPEDRVLQKTPFSFDVSVWELIWPLMVGARLVIAPPGAHQDSRELARIITRDGITLTHFVPSMLRLFLDEPEAARCTGLRGVICSGEALPADLAERFHQRLGAELHNLYGPTEAAVDVTAWQCHPGDRRVNVPIGKPISNVGMYILDGALEPVPAGVQGDLYIGGVALARGYVGRPDLTAERFIPDPHATEPGARLYLTGDRARYLPDGNIEFLGRADHQVKLRGLRIELGEIDLALAEHPSVAEAVVLVRPNQAGEPILAAYVVPSGEAPDVGALRAHLEARLPPYMVPAAFMFLAEMPKNPNGKLDRRVLQAMEPLSPTGPVTAPRTPIEQLVAGVWSAVLGHEHIGVEQGFFDLGGHSLMATQVVARLRDALGVEVPLRALFEAPTLARFSARVEELSRGLRRAADLPLLPVARPDGQAPLSFSQERLWFLEQLVPDTAVFNLGGAVRMRGPLDPVALERAIQGVVRRHEVLRSRFIEVDERPVQVVEPQAHVPLPLVDLSGVAPERREAEVETRMREEACRTFDLTRAPLLRLTLLRCAEEQHVLCVSMHHIISDGWSIELFVREVAALYDAQRSGVEAALEPMALQYGDFAHWQRQWLGGEQLASQLQYWKEHLTGALPYLDLPTTHRRPPVQTFHGAEATFVIPPALWDGVRELSRRAGVTPFMTLFAAFNVLLSRYARQSDVVVGISVANRTRAAMENLIGCFINVLAVRTDLSGTPSFLELLGRVRTGLLGAYAHQDIPFERLVAELKPPRDLSRTPIFQVMFDLKNFDRSALELEGLELELVEIDRGSAKYDLTLGMKEGPEGLVGHWEYNTGLFDTDTIARMAGHLHGLLEALVARPETRVDAPPLLSAEERQQVLAWSGPDRRFEPRECLPQRFERQVEREPAAIALVDGERRYRYDELNRRANQLAHALRRRGVGPDTLVGLYTERSADTVVGLLAILKAGGAYVPLDPAYPPDRVEMMLEDSGARVLLTQRALTGQLSRPPPEVLLLDDEASFTGPADNPAPVASPENLAYVIYTSGSTGRPKGVPVTHANVARLFDATDRWFRFDERDVWTLFHSYAFDFSVWEIWGALLYGGRLVVVPAHVARSPSDFYGLLCREQVTVLNQTPSAFQHLITADEAATPLQALALRLVIFGGEALELGSLKRWYERHDDWAPRLVNMYGITETTVHVTYRPISALEIRQPIASVIGAPIPDLRIYILDEHLQPVPVGVPGEIHVGGAGLARGYLHRPELTAQRFVPDPFSAVPGSRLYRSGDLARFLSNGDVEYLGRADHQVKIRGFRIELGEIEAALAREPSLRTSVVLVREDTPGDKRLVAYAVPAGERPSVAELHASLRKRLPDYMVPTFVFLDALPLTSNGKVDRRALPVPNSERAADESFVEAANPTEEMVAKMFAEVLRVARVGTRDNFFELGGHSLLAAQLVTRLKKTFQVEVPLRTLYESPTVEEIALTIEMMLMDEIEKSESGGDGT</sequence>
<dbReference type="Pfam" id="PF13193">
    <property type="entry name" value="AMP-binding_C"/>
    <property type="match status" value="4"/>
</dbReference>
<dbReference type="FunFam" id="3.30.559.30:FF:000001">
    <property type="entry name" value="Non-ribosomal peptide synthetase"/>
    <property type="match status" value="1"/>
</dbReference>
<dbReference type="GO" id="GO:0072330">
    <property type="term" value="P:monocarboxylic acid biosynthetic process"/>
    <property type="evidence" value="ECO:0007669"/>
    <property type="project" value="UniProtKB-ARBA"/>
</dbReference>
<dbReference type="InterPro" id="IPR001242">
    <property type="entry name" value="Condensation_dom"/>
</dbReference>
<dbReference type="CDD" id="cd17646">
    <property type="entry name" value="A_NRPS_AB3403-like"/>
    <property type="match status" value="1"/>
</dbReference>
<evidence type="ECO:0000256" key="3">
    <source>
        <dbReference type="ARBA" id="ARBA00022450"/>
    </source>
</evidence>
<dbReference type="GO" id="GO:0005829">
    <property type="term" value="C:cytosol"/>
    <property type="evidence" value="ECO:0007669"/>
    <property type="project" value="TreeGrafter"/>
</dbReference>
<dbReference type="SUPFAM" id="SSF52777">
    <property type="entry name" value="CoA-dependent acyltransferases"/>
    <property type="match status" value="8"/>
</dbReference>
<dbReference type="CDD" id="cd05930">
    <property type="entry name" value="A_NRPS"/>
    <property type="match status" value="2"/>
</dbReference>
<dbReference type="InterPro" id="IPR020806">
    <property type="entry name" value="PKS_PP-bd"/>
</dbReference>
<dbReference type="Pfam" id="PF23024">
    <property type="entry name" value="AMP-dom_DIP2-like"/>
    <property type="match status" value="1"/>
</dbReference>
<evidence type="ECO:0000256" key="2">
    <source>
        <dbReference type="ARBA" id="ARBA00006432"/>
    </source>
</evidence>
<dbReference type="Gene3D" id="3.40.50.980">
    <property type="match status" value="8"/>
</dbReference>
<dbReference type="EMBL" id="QUMU01000015">
    <property type="protein sequence ID" value="REG24130.1"/>
    <property type="molecule type" value="Genomic_DNA"/>
</dbReference>
<dbReference type="Pfam" id="PF00668">
    <property type="entry name" value="Condensation"/>
    <property type="match status" value="4"/>
</dbReference>
<keyword evidence="12" id="KW-1185">Reference proteome</keyword>
<dbReference type="KEGG" id="age:AA314_04986"/>
<dbReference type="InterPro" id="IPR025110">
    <property type="entry name" value="AMP-bd_C"/>
</dbReference>
<evidence type="ECO:0000256" key="4">
    <source>
        <dbReference type="ARBA" id="ARBA00022553"/>
    </source>
</evidence>
<dbReference type="Proteomes" id="UP000035579">
    <property type="component" value="Chromosome"/>
</dbReference>
<dbReference type="InterPro" id="IPR000873">
    <property type="entry name" value="AMP-dep_synth/lig_dom"/>
</dbReference>
<dbReference type="Pfam" id="PF00501">
    <property type="entry name" value="AMP-binding"/>
    <property type="match status" value="5"/>
</dbReference>
<dbReference type="FunFam" id="3.40.50.980:FF:000001">
    <property type="entry name" value="Non-ribosomal peptide synthetase"/>
    <property type="match status" value="4"/>
</dbReference>
<dbReference type="Proteomes" id="UP000256345">
    <property type="component" value="Unassembled WGS sequence"/>
</dbReference>
<dbReference type="SUPFAM" id="SSF56801">
    <property type="entry name" value="Acetyl-CoA synthetase-like"/>
    <property type="match status" value="5"/>
</dbReference>
<dbReference type="InterPro" id="IPR009081">
    <property type="entry name" value="PP-bd_ACP"/>
</dbReference>
<protein>
    <submittedName>
        <fullName evidence="10">Amino acid adenylation domain-containing protein</fullName>
    </submittedName>
    <submittedName>
        <fullName evidence="9">Malonyl CoA-acyl carrier protein transacylase</fullName>
    </submittedName>
</protein>
<dbReference type="Pfam" id="PF00550">
    <property type="entry name" value="PP-binding"/>
    <property type="match status" value="5"/>
</dbReference>
<feature type="domain" description="Carrier" evidence="8">
    <location>
        <begin position="4811"/>
        <end position="4886"/>
    </location>
</feature>